<dbReference type="RefSeq" id="WP_149522402.1">
    <property type="nucleotide sequence ID" value="NZ_VTOU01000003.1"/>
</dbReference>
<sequence length="224" mass="24706">MTPKQQRFVEEYLIDLNATQAAIRAGYSARTADRIGPELLGKTCVADAITEGRARLSEKAEITQEMVLRRWWDIATADPNDLIQFRRTCCRHCHGVDHAYQWIDPEEFATALSAVAAGEASELPTDDGGYGYDRRADPHADCPKCFGEGQAHIHGLDTRKLKGGARLLYAGVKQTRDGFEIKMQDQGKALENVARHLGMFVDKVEHSNPDGSLAPKTIIIKAAG</sequence>
<dbReference type="PANTHER" id="PTHR41328:SF2">
    <property type="entry name" value="TERMINASE SMALL SUBUNIT"/>
    <property type="match status" value="1"/>
</dbReference>
<dbReference type="EMBL" id="VTOU01000003">
    <property type="protein sequence ID" value="TZG25594.1"/>
    <property type="molecule type" value="Genomic_DNA"/>
</dbReference>
<comment type="caution">
    <text evidence="3">The sequence shown here is derived from an EMBL/GenBank/DDBJ whole genome shotgun (WGS) entry which is preliminary data.</text>
</comment>
<proteinExistence type="predicted"/>
<dbReference type="InterPro" id="IPR005335">
    <property type="entry name" value="Terminase_ssu"/>
</dbReference>
<keyword evidence="2" id="KW-0231">Viral genome packaging</keyword>
<dbReference type="GO" id="GO:0051276">
    <property type="term" value="P:chromosome organization"/>
    <property type="evidence" value="ECO:0007669"/>
    <property type="project" value="InterPro"/>
</dbReference>
<dbReference type="InterPro" id="IPR052404">
    <property type="entry name" value="SPP1-like_terminase"/>
</dbReference>
<organism evidence="3 4">
    <name type="scientific">Sphingomonas montanisoli</name>
    <dbReference type="NCBI Taxonomy" id="2606412"/>
    <lineage>
        <taxon>Bacteria</taxon>
        <taxon>Pseudomonadati</taxon>
        <taxon>Pseudomonadota</taxon>
        <taxon>Alphaproteobacteria</taxon>
        <taxon>Sphingomonadales</taxon>
        <taxon>Sphingomonadaceae</taxon>
        <taxon>Sphingomonas</taxon>
    </lineage>
</organism>
<name>A0A5D9C1J1_9SPHN</name>
<dbReference type="Gene3D" id="1.10.10.1400">
    <property type="entry name" value="Terminase, small subunit, N-terminal DNA-binding domain, HTH motif"/>
    <property type="match status" value="1"/>
</dbReference>
<evidence type="ECO:0000256" key="2">
    <source>
        <dbReference type="ARBA" id="ARBA00023219"/>
    </source>
</evidence>
<reference evidence="3 4" key="1">
    <citation type="submission" date="2019-08" db="EMBL/GenBank/DDBJ databases">
        <authorList>
            <person name="Wang G."/>
            <person name="Xu Z."/>
        </authorList>
    </citation>
    <scope>NUCLEOTIDE SEQUENCE [LARGE SCALE GENOMIC DNA]</scope>
    <source>
        <strain evidence="3 4">ZX</strain>
    </source>
</reference>
<accession>A0A5D9C1J1</accession>
<dbReference type="Pfam" id="PF03592">
    <property type="entry name" value="Terminase_2"/>
    <property type="match status" value="1"/>
</dbReference>
<dbReference type="Proteomes" id="UP000322077">
    <property type="component" value="Unassembled WGS sequence"/>
</dbReference>
<evidence type="ECO:0000313" key="3">
    <source>
        <dbReference type="EMBL" id="TZG25594.1"/>
    </source>
</evidence>
<gene>
    <name evidence="3" type="ORF">FYJ91_11245</name>
</gene>
<evidence type="ECO:0000256" key="1">
    <source>
        <dbReference type="ARBA" id="ARBA00022612"/>
    </source>
</evidence>
<dbReference type="AlphaFoldDB" id="A0A5D9C1J1"/>
<dbReference type="PANTHER" id="PTHR41328">
    <property type="entry name" value="TERMINASE SMALL SUBUNIT-RELATED"/>
    <property type="match status" value="1"/>
</dbReference>
<evidence type="ECO:0000313" key="4">
    <source>
        <dbReference type="Proteomes" id="UP000322077"/>
    </source>
</evidence>
<keyword evidence="1" id="KW-1188">Viral release from host cell</keyword>
<keyword evidence="4" id="KW-1185">Reference proteome</keyword>
<dbReference type="InterPro" id="IPR038713">
    <property type="entry name" value="Terminase_Gp1_N_sf"/>
</dbReference>
<protein>
    <submittedName>
        <fullName evidence="3">Terminase small subunit</fullName>
    </submittedName>
</protein>